<dbReference type="RefSeq" id="WP_136624719.1">
    <property type="nucleotide sequence ID" value="NZ_UPHU01000001.1"/>
</dbReference>
<evidence type="ECO:0000313" key="1">
    <source>
        <dbReference type="EMBL" id="VBA48783.1"/>
    </source>
</evidence>
<reference evidence="1 2" key="1">
    <citation type="submission" date="2018-09" db="EMBL/GenBank/DDBJ databases">
        <authorList>
            <person name="Tagini F."/>
        </authorList>
    </citation>
    <scope>NUCLEOTIDE SEQUENCE [LARGE SCALE GENOMIC DNA]</scope>
    <source>
        <strain evidence="1 2">MK142</strain>
    </source>
</reference>
<accession>A0A498QMQ1</accession>
<dbReference type="EMBL" id="UPHU01000001">
    <property type="protein sequence ID" value="VBA48783.1"/>
    <property type="molecule type" value="Genomic_DNA"/>
</dbReference>
<organism evidence="1 2">
    <name type="scientific">Mycobacterium pseudokansasii</name>
    <dbReference type="NCBI Taxonomy" id="2341080"/>
    <lineage>
        <taxon>Bacteria</taxon>
        <taxon>Bacillati</taxon>
        <taxon>Actinomycetota</taxon>
        <taxon>Actinomycetes</taxon>
        <taxon>Mycobacteriales</taxon>
        <taxon>Mycobacteriaceae</taxon>
        <taxon>Mycobacterium</taxon>
    </lineage>
</organism>
<dbReference type="OrthoDB" id="4733631at2"/>
<protein>
    <submittedName>
        <fullName evidence="1">Uncharacterized protein</fullName>
    </submittedName>
</protein>
<proteinExistence type="predicted"/>
<dbReference type="Proteomes" id="UP000268285">
    <property type="component" value="Unassembled WGS sequence"/>
</dbReference>
<sequence>MAVKSLAGFAGAFHEAVVAVLDAIVTAGDERREHLEHAKRAVEKALRDSRSGAEWYLAEHLRQGIKDVEARTRDAAYFSWAPAPDPRVRR</sequence>
<gene>
    <name evidence="1" type="ORF">LAUMK142_01556</name>
</gene>
<dbReference type="AlphaFoldDB" id="A0A498QMQ1"/>
<name>A0A498QMQ1_9MYCO</name>
<evidence type="ECO:0000313" key="2">
    <source>
        <dbReference type="Proteomes" id="UP000268285"/>
    </source>
</evidence>
<keyword evidence="2" id="KW-1185">Reference proteome</keyword>